<dbReference type="Pfam" id="PF00588">
    <property type="entry name" value="SpoU_methylase"/>
    <property type="match status" value="1"/>
</dbReference>
<evidence type="ECO:0000313" key="5">
    <source>
        <dbReference type="EMBL" id="RTI10819.1"/>
    </source>
</evidence>
<dbReference type="GO" id="GO:0003723">
    <property type="term" value="F:RNA binding"/>
    <property type="evidence" value="ECO:0007669"/>
    <property type="project" value="InterPro"/>
</dbReference>
<dbReference type="InterPro" id="IPR013123">
    <property type="entry name" value="SpoU_subst-bd"/>
</dbReference>
<dbReference type="Gene3D" id="3.40.1280.10">
    <property type="match status" value="1"/>
</dbReference>
<dbReference type="PANTHER" id="PTHR46429">
    <property type="entry name" value="23S RRNA (GUANOSINE-2'-O-)-METHYLTRANSFERASE RLMB"/>
    <property type="match status" value="1"/>
</dbReference>
<dbReference type="GO" id="GO:0008173">
    <property type="term" value="F:RNA methyltransferase activity"/>
    <property type="evidence" value="ECO:0007669"/>
    <property type="project" value="InterPro"/>
</dbReference>
<dbReference type="NCBIfam" id="TIGR00186">
    <property type="entry name" value="rRNA_methyl_3"/>
    <property type="match status" value="1"/>
</dbReference>
<dbReference type="Proteomes" id="UP000287155">
    <property type="component" value="Unassembled WGS sequence"/>
</dbReference>
<comment type="caution">
    <text evidence="5">The sequence shown here is derived from an EMBL/GenBank/DDBJ whole genome shotgun (WGS) entry which is preliminary data.</text>
</comment>
<comment type="similarity">
    <text evidence="1">Belongs to the class IV-like SAM-binding methyltransferase superfamily. RNA methyltransferase TrmH family.</text>
</comment>
<accession>A0A430URF1</accession>
<keyword evidence="3 5" id="KW-0808">Transferase</keyword>
<dbReference type="InterPro" id="IPR029064">
    <property type="entry name" value="Ribosomal_eL30-like_sf"/>
</dbReference>
<dbReference type="Pfam" id="PF08032">
    <property type="entry name" value="SpoU_sub_bind"/>
    <property type="match status" value="1"/>
</dbReference>
<dbReference type="SUPFAM" id="SSF55315">
    <property type="entry name" value="L30e-like"/>
    <property type="match status" value="1"/>
</dbReference>
<evidence type="ECO:0000256" key="1">
    <source>
        <dbReference type="ARBA" id="ARBA00007228"/>
    </source>
</evidence>
<evidence type="ECO:0000313" key="6">
    <source>
        <dbReference type="Proteomes" id="UP000287155"/>
    </source>
</evidence>
<organism evidence="5 6">
    <name type="scientific">Thermus scotoductus</name>
    <dbReference type="NCBI Taxonomy" id="37636"/>
    <lineage>
        <taxon>Bacteria</taxon>
        <taxon>Thermotogati</taxon>
        <taxon>Deinococcota</taxon>
        <taxon>Deinococci</taxon>
        <taxon>Thermales</taxon>
        <taxon>Thermaceae</taxon>
        <taxon>Thermus</taxon>
    </lineage>
</organism>
<dbReference type="PANTHER" id="PTHR46429:SF1">
    <property type="entry name" value="23S RRNA (GUANOSINE-2'-O-)-METHYLTRANSFERASE RLMB"/>
    <property type="match status" value="1"/>
</dbReference>
<dbReference type="InterPro" id="IPR029026">
    <property type="entry name" value="tRNA_m1G_MTases_N"/>
</dbReference>
<dbReference type="CDD" id="cd18103">
    <property type="entry name" value="SpoU-like_RlmB"/>
    <property type="match status" value="1"/>
</dbReference>
<dbReference type="RefSeq" id="WP_126205245.1">
    <property type="nucleotide sequence ID" value="NZ_PEMJ01000369.1"/>
</dbReference>
<sequence length="248" mass="27267">MWIYGRNPVLEALKEGRVRRVLVARGVEAWLLRELEKLGAEYTLVPRIELDTLLRTTHHQGLAAEVEEPRYAPLEEAFLLAEARKELPLLVFLDGITDPRNYGAMIRSALALGAHGVVSEERRSAPLSPLALKASAGAALKLPVVKVKNLPRALEEVKQKGLWVYGLDVRGAKTPRELDFQRPLALVLGSEGEGMRRLVRESCDELFRIPMREEAESLNASVALGIALYAVALGRGGSCKELCVGVCV</sequence>
<feature type="domain" description="RNA 2-O ribose methyltransferase substrate binding" evidence="4">
    <location>
        <begin position="2"/>
        <end position="72"/>
    </location>
</feature>
<dbReference type="GO" id="GO:0006396">
    <property type="term" value="P:RNA processing"/>
    <property type="evidence" value="ECO:0007669"/>
    <property type="project" value="InterPro"/>
</dbReference>
<evidence type="ECO:0000256" key="3">
    <source>
        <dbReference type="ARBA" id="ARBA00022679"/>
    </source>
</evidence>
<dbReference type="Gene3D" id="3.30.1330.30">
    <property type="match status" value="1"/>
</dbReference>
<dbReference type="InterPro" id="IPR029028">
    <property type="entry name" value="Alpha/beta_knot_MTases"/>
</dbReference>
<dbReference type="InterPro" id="IPR004441">
    <property type="entry name" value="rRNA_MeTrfase_TrmH"/>
</dbReference>
<dbReference type="GO" id="GO:0032259">
    <property type="term" value="P:methylation"/>
    <property type="evidence" value="ECO:0007669"/>
    <property type="project" value="UniProtKB-KW"/>
</dbReference>
<gene>
    <name evidence="5" type="ORF">CSW27_13625</name>
</gene>
<proteinExistence type="inferred from homology"/>
<evidence type="ECO:0000259" key="4">
    <source>
        <dbReference type="SMART" id="SM00967"/>
    </source>
</evidence>
<dbReference type="AlphaFoldDB" id="A0A430URF1"/>
<dbReference type="FunFam" id="3.40.1280.10:FF:000008">
    <property type="entry name" value="Group 3 RNA methyltransferase TrmH"/>
    <property type="match status" value="1"/>
</dbReference>
<dbReference type="GO" id="GO:0005829">
    <property type="term" value="C:cytosol"/>
    <property type="evidence" value="ECO:0007669"/>
    <property type="project" value="TreeGrafter"/>
</dbReference>
<name>A0A430URF1_THESC</name>
<dbReference type="SMART" id="SM00967">
    <property type="entry name" value="SpoU_sub_bind"/>
    <property type="match status" value="1"/>
</dbReference>
<evidence type="ECO:0000256" key="2">
    <source>
        <dbReference type="ARBA" id="ARBA00022603"/>
    </source>
</evidence>
<reference evidence="5 6" key="1">
    <citation type="journal article" date="2019" name="Extremophiles">
        <title>Biogeography of thermophiles and predominance of Thermus scotoductus in domestic water heaters.</title>
        <authorList>
            <person name="Wilpiszeski R.L."/>
            <person name="Zhang Z."/>
            <person name="House C.H."/>
        </authorList>
    </citation>
    <scope>NUCLEOTIDE SEQUENCE [LARGE SCALE GENOMIC DNA]</scope>
    <source>
        <strain evidence="5 6">14_S14</strain>
    </source>
</reference>
<dbReference type="EMBL" id="PEMJ01000369">
    <property type="protein sequence ID" value="RTI10819.1"/>
    <property type="molecule type" value="Genomic_DNA"/>
</dbReference>
<keyword evidence="2 5" id="KW-0489">Methyltransferase</keyword>
<dbReference type="SUPFAM" id="SSF75217">
    <property type="entry name" value="alpha/beta knot"/>
    <property type="match status" value="1"/>
</dbReference>
<protein>
    <submittedName>
        <fullName evidence="5">23S rRNA (Guanosine(2251)-2'-O)-methyltransferase RlmB</fullName>
    </submittedName>
</protein>
<dbReference type="InterPro" id="IPR001537">
    <property type="entry name" value="SpoU_MeTrfase"/>
</dbReference>